<dbReference type="STRING" id="880072.Desac_1350"/>
<dbReference type="SUPFAM" id="SSF54292">
    <property type="entry name" value="2Fe-2S ferredoxin-like"/>
    <property type="match status" value="1"/>
</dbReference>
<dbReference type="Pfam" id="PF12838">
    <property type="entry name" value="Fer4_7"/>
    <property type="match status" value="1"/>
</dbReference>
<sequence length="238" mass="26573">MGEVSLLINGLYVKVPAGTTILMAARQLDIEIPTLCYHPDLKPEGQCRLCVVEIGEWPRTRLVNSCTYPVEEGLSVQTHSEKVLDARRVILELLLARAPKSKLIREMAAELGVTESRFKTEDPEELCILCGLCVRTCRDIVGVSAISMINRTPEKQVATPFKLKSDACIGCGSCAFICPNNVIPYTEKNGIRTIWGRDFELVKCESCGNYIAPMAQLEYWAKLTGDPVERYLICRDCR</sequence>
<feature type="domain" description="2Fe-2S ferredoxin-type" evidence="5">
    <location>
        <begin position="2"/>
        <end position="82"/>
    </location>
</feature>
<dbReference type="eggNOG" id="COG1034">
    <property type="taxonomic scope" value="Bacteria"/>
</dbReference>
<evidence type="ECO:0000259" key="5">
    <source>
        <dbReference type="PROSITE" id="PS51085"/>
    </source>
</evidence>
<keyword evidence="2" id="KW-0479">Metal-binding</keyword>
<dbReference type="InterPro" id="IPR050157">
    <property type="entry name" value="PSI_iron-sulfur_center"/>
</dbReference>
<dbReference type="InterPro" id="IPR036010">
    <property type="entry name" value="2Fe-2S_ferredoxin-like_sf"/>
</dbReference>
<evidence type="ECO:0000256" key="1">
    <source>
        <dbReference type="ARBA" id="ARBA00022485"/>
    </source>
</evidence>
<keyword evidence="8" id="KW-1185">Reference proteome</keyword>
<dbReference type="PANTHER" id="PTHR24960:SF84">
    <property type="entry name" value="HYDROGENASE SUBUNIT"/>
    <property type="match status" value="1"/>
</dbReference>
<dbReference type="Pfam" id="PF13510">
    <property type="entry name" value="Fer2_4"/>
    <property type="match status" value="1"/>
</dbReference>
<gene>
    <name evidence="7" type="ordered locus">Desac_1350</name>
</gene>
<dbReference type="PROSITE" id="PS51379">
    <property type="entry name" value="4FE4S_FER_2"/>
    <property type="match status" value="2"/>
</dbReference>
<dbReference type="Gene3D" id="3.30.70.20">
    <property type="match status" value="1"/>
</dbReference>
<dbReference type="InterPro" id="IPR017896">
    <property type="entry name" value="4Fe4S_Fe-S-bd"/>
</dbReference>
<dbReference type="GO" id="GO:0046872">
    <property type="term" value="F:metal ion binding"/>
    <property type="evidence" value="ECO:0007669"/>
    <property type="project" value="UniProtKB-KW"/>
</dbReference>
<dbReference type="PROSITE" id="PS51085">
    <property type="entry name" value="2FE2S_FER_2"/>
    <property type="match status" value="1"/>
</dbReference>
<evidence type="ECO:0000256" key="2">
    <source>
        <dbReference type="ARBA" id="ARBA00022723"/>
    </source>
</evidence>
<evidence type="ECO:0000313" key="8">
    <source>
        <dbReference type="Proteomes" id="UP000000483"/>
    </source>
</evidence>
<dbReference type="Gene3D" id="3.10.20.740">
    <property type="match status" value="1"/>
</dbReference>
<proteinExistence type="predicted"/>
<dbReference type="KEGG" id="dao:Desac_1350"/>
<organism evidence="7 8">
    <name type="scientific">Desulfobacca acetoxidans (strain ATCC 700848 / DSM 11109 / ASRB2)</name>
    <dbReference type="NCBI Taxonomy" id="880072"/>
    <lineage>
        <taxon>Bacteria</taxon>
        <taxon>Pseudomonadati</taxon>
        <taxon>Thermodesulfobacteriota</taxon>
        <taxon>Desulfobaccia</taxon>
        <taxon>Desulfobaccales</taxon>
        <taxon>Desulfobaccaceae</taxon>
        <taxon>Desulfobacca</taxon>
    </lineage>
</organism>
<dbReference type="InterPro" id="IPR000283">
    <property type="entry name" value="NADH_UbQ_OxRdtase_75kDa_su_CS"/>
</dbReference>
<evidence type="ECO:0000259" key="6">
    <source>
        <dbReference type="PROSITE" id="PS51379"/>
    </source>
</evidence>
<dbReference type="PROSITE" id="PS00641">
    <property type="entry name" value="COMPLEX1_75K_1"/>
    <property type="match status" value="1"/>
</dbReference>
<dbReference type="PROSITE" id="PS00198">
    <property type="entry name" value="4FE4S_FER_1"/>
    <property type="match status" value="1"/>
</dbReference>
<evidence type="ECO:0000256" key="3">
    <source>
        <dbReference type="ARBA" id="ARBA00023004"/>
    </source>
</evidence>
<reference evidence="8" key="2">
    <citation type="submission" date="2011-03" db="EMBL/GenBank/DDBJ databases">
        <title>The complete genome of Desulfobacca acetoxidans DSM 11109.</title>
        <authorList>
            <consortium name="US DOE Joint Genome Institute (JGI-PGF)"/>
            <person name="Lucas S."/>
            <person name="Copeland A."/>
            <person name="Lapidus A."/>
            <person name="Bruce D."/>
            <person name="Goodwin L."/>
            <person name="Pitluck S."/>
            <person name="Peters L."/>
            <person name="Kyrpides N."/>
            <person name="Mavromatis K."/>
            <person name="Ivanova N."/>
            <person name="Ovchinnikova G."/>
            <person name="Teshima H."/>
            <person name="Detter J.C."/>
            <person name="Han C."/>
            <person name="Land M."/>
            <person name="Hauser L."/>
            <person name="Markowitz V."/>
            <person name="Cheng J.-F."/>
            <person name="Hugenholtz P."/>
            <person name="Woyke T."/>
            <person name="Wu D."/>
            <person name="Spring S."/>
            <person name="Schueler E."/>
            <person name="Brambilla E."/>
            <person name="Klenk H.-P."/>
            <person name="Eisen J.A."/>
        </authorList>
    </citation>
    <scope>NUCLEOTIDE SEQUENCE [LARGE SCALE GENOMIC DNA]</scope>
    <source>
        <strain evidence="8">ATCC 700848 / DSM 11109 / ASRB2</strain>
    </source>
</reference>
<dbReference type="HOGENOM" id="CLU_000422_11_3_7"/>
<dbReference type="CDD" id="cd00207">
    <property type="entry name" value="fer2"/>
    <property type="match status" value="1"/>
</dbReference>
<dbReference type="AlphaFoldDB" id="F2NHM0"/>
<dbReference type="InterPro" id="IPR017900">
    <property type="entry name" value="4Fe4S_Fe_S_CS"/>
</dbReference>
<name>F2NHM0_DESAR</name>
<feature type="domain" description="4Fe-4S ferredoxin-type" evidence="6">
    <location>
        <begin position="159"/>
        <end position="188"/>
    </location>
</feature>
<dbReference type="GO" id="GO:0016020">
    <property type="term" value="C:membrane"/>
    <property type="evidence" value="ECO:0007669"/>
    <property type="project" value="InterPro"/>
</dbReference>
<keyword evidence="1" id="KW-0004">4Fe-4S</keyword>
<keyword evidence="3" id="KW-0408">Iron</keyword>
<reference evidence="7 8" key="1">
    <citation type="journal article" date="2011" name="Stand. Genomic Sci.">
        <title>Complete genome sequence of the acetate-degrading sulfate reducer Desulfobacca acetoxidans type strain (ASRB2).</title>
        <authorList>
            <person name="Goker M."/>
            <person name="Teshima H."/>
            <person name="Lapidus A."/>
            <person name="Nolan M."/>
            <person name="Lucas S."/>
            <person name="Hammon N."/>
            <person name="Deshpande S."/>
            <person name="Cheng J.F."/>
            <person name="Tapia R."/>
            <person name="Han C."/>
            <person name="Goodwin L."/>
            <person name="Pitluck S."/>
            <person name="Huntemann M."/>
            <person name="Liolios K."/>
            <person name="Ivanova N."/>
            <person name="Pagani I."/>
            <person name="Mavromatis K."/>
            <person name="Ovchinikova G."/>
            <person name="Pati A."/>
            <person name="Chen A."/>
            <person name="Palaniappan K."/>
            <person name="Land M."/>
            <person name="Hauser L."/>
            <person name="Brambilla E.M."/>
            <person name="Rohde M."/>
            <person name="Spring S."/>
            <person name="Detter J.C."/>
            <person name="Woyke T."/>
            <person name="Bristow J."/>
            <person name="Eisen J.A."/>
            <person name="Markowitz V."/>
            <person name="Hugenholtz P."/>
            <person name="Kyrpides N.C."/>
            <person name="Klenk H.P."/>
        </authorList>
    </citation>
    <scope>NUCLEOTIDE SEQUENCE [LARGE SCALE GENOMIC DNA]</scope>
    <source>
        <strain evidence="8">ATCC 700848 / DSM 11109 / ASRB2</strain>
    </source>
</reference>
<dbReference type="GO" id="GO:0042773">
    <property type="term" value="P:ATP synthesis coupled electron transport"/>
    <property type="evidence" value="ECO:0007669"/>
    <property type="project" value="InterPro"/>
</dbReference>
<accession>F2NHM0</accession>
<dbReference type="OrthoDB" id="9816402at2"/>
<feature type="domain" description="4Fe-4S ferredoxin-type" evidence="6">
    <location>
        <begin position="116"/>
        <end position="151"/>
    </location>
</feature>
<dbReference type="GO" id="GO:0008137">
    <property type="term" value="F:NADH dehydrogenase (ubiquinone) activity"/>
    <property type="evidence" value="ECO:0007669"/>
    <property type="project" value="InterPro"/>
</dbReference>
<dbReference type="EMBL" id="CP002629">
    <property type="protein sequence ID" value="AEB09207.1"/>
    <property type="molecule type" value="Genomic_DNA"/>
</dbReference>
<dbReference type="InterPro" id="IPR001041">
    <property type="entry name" value="2Fe-2S_ferredoxin-type"/>
</dbReference>
<dbReference type="RefSeq" id="WP_013706319.1">
    <property type="nucleotide sequence ID" value="NC_015388.1"/>
</dbReference>
<evidence type="ECO:0000313" key="7">
    <source>
        <dbReference type="EMBL" id="AEB09207.1"/>
    </source>
</evidence>
<keyword evidence="4" id="KW-0411">Iron-sulfur</keyword>
<evidence type="ECO:0000256" key="4">
    <source>
        <dbReference type="ARBA" id="ARBA00023014"/>
    </source>
</evidence>
<dbReference type="GO" id="GO:0051539">
    <property type="term" value="F:4 iron, 4 sulfur cluster binding"/>
    <property type="evidence" value="ECO:0007669"/>
    <property type="project" value="UniProtKB-KW"/>
</dbReference>
<protein>
    <submittedName>
        <fullName evidence="7">Ferredoxin</fullName>
    </submittedName>
</protein>
<dbReference type="PANTHER" id="PTHR24960">
    <property type="entry name" value="PHOTOSYSTEM I IRON-SULFUR CENTER-RELATED"/>
    <property type="match status" value="1"/>
</dbReference>
<dbReference type="Proteomes" id="UP000000483">
    <property type="component" value="Chromosome"/>
</dbReference>
<dbReference type="SUPFAM" id="SSF54862">
    <property type="entry name" value="4Fe-4S ferredoxins"/>
    <property type="match status" value="1"/>
</dbReference>